<dbReference type="Pfam" id="PF13785">
    <property type="entry name" value="DUF4178"/>
    <property type="match status" value="1"/>
</dbReference>
<dbReference type="EMBL" id="SMAN01000004">
    <property type="protein sequence ID" value="TCT24967.1"/>
    <property type="molecule type" value="Genomic_DNA"/>
</dbReference>
<reference evidence="2 3" key="1">
    <citation type="submission" date="2019-03" db="EMBL/GenBank/DDBJ databases">
        <title>Genomic Encyclopedia of Type Strains, Phase IV (KMG-IV): sequencing the most valuable type-strain genomes for metagenomic binning, comparative biology and taxonomic classification.</title>
        <authorList>
            <person name="Goeker M."/>
        </authorList>
    </citation>
    <scope>NUCLEOTIDE SEQUENCE [LARGE SCALE GENOMIC DNA]</scope>
    <source>
        <strain evidence="2 3">DSM 25894</strain>
    </source>
</reference>
<comment type="caution">
    <text evidence="2">The sequence shown here is derived from an EMBL/GenBank/DDBJ whole genome shotgun (WGS) entry which is preliminary data.</text>
</comment>
<dbReference type="InterPro" id="IPR025235">
    <property type="entry name" value="DUF4178"/>
</dbReference>
<accession>A0A4R3N8Q2</accession>
<evidence type="ECO:0000313" key="2">
    <source>
        <dbReference type="EMBL" id="TCT24967.1"/>
    </source>
</evidence>
<name>A0A4R3N8Q2_9BACI</name>
<dbReference type="Proteomes" id="UP000294650">
    <property type="component" value="Unassembled WGS sequence"/>
</dbReference>
<dbReference type="RefSeq" id="WP_132371274.1">
    <property type="nucleotide sequence ID" value="NZ_SMAN01000004.1"/>
</dbReference>
<proteinExistence type="predicted"/>
<evidence type="ECO:0000259" key="1">
    <source>
        <dbReference type="Pfam" id="PF13785"/>
    </source>
</evidence>
<feature type="domain" description="DUF4178" evidence="1">
    <location>
        <begin position="29"/>
        <end position="160"/>
    </location>
</feature>
<dbReference type="AlphaFoldDB" id="A0A4R3N8Q2"/>
<evidence type="ECO:0000313" key="3">
    <source>
        <dbReference type="Proteomes" id="UP000294650"/>
    </source>
</evidence>
<protein>
    <submittedName>
        <fullName evidence="2">Uncharacterized protein DUF4178</fullName>
    </submittedName>
</protein>
<dbReference type="OrthoDB" id="3775810at2"/>
<sequence length="171" mass="19709">MGLFSNLFGKKNQKTDHTVKERNLLSIEVGDIVTYDLIDYEVVGKITYRDHGYEWYAYQLLGNGGTIWLAAEMDDELEAGIYRKITLPVHEPFPQKIEYDGKMFYLDEEGHANVTGEGRSKQVNGQSIHYADYCDEEEEHFLSVEKWGSDLEVSYGYPIEEYEMKIIAGSK</sequence>
<keyword evidence="3" id="KW-1185">Reference proteome</keyword>
<organism evidence="2 3">
    <name type="scientific">Melghiribacillus thermohalophilus</name>
    <dbReference type="NCBI Taxonomy" id="1324956"/>
    <lineage>
        <taxon>Bacteria</taxon>
        <taxon>Bacillati</taxon>
        <taxon>Bacillota</taxon>
        <taxon>Bacilli</taxon>
        <taxon>Bacillales</taxon>
        <taxon>Bacillaceae</taxon>
        <taxon>Melghiribacillus</taxon>
    </lineage>
</organism>
<gene>
    <name evidence="2" type="ORF">EDD68_10434</name>
</gene>